<comment type="caution">
    <text evidence="5">The sequence shown here is derived from an EMBL/GenBank/DDBJ whole genome shotgun (WGS) entry which is preliminary data.</text>
</comment>
<evidence type="ECO:0000256" key="4">
    <source>
        <dbReference type="SAM" id="Phobius"/>
    </source>
</evidence>
<evidence type="ECO:0000313" key="6">
    <source>
        <dbReference type="Proteomes" id="UP000581688"/>
    </source>
</evidence>
<evidence type="ECO:0000256" key="1">
    <source>
        <dbReference type="ARBA" id="ARBA00022670"/>
    </source>
</evidence>
<proteinExistence type="predicted"/>
<evidence type="ECO:0000256" key="2">
    <source>
        <dbReference type="ARBA" id="ARBA00022801"/>
    </source>
</evidence>
<dbReference type="InterPro" id="IPR051201">
    <property type="entry name" value="Chloro_Bact_Ser_Proteases"/>
</dbReference>
<dbReference type="GO" id="GO:0006508">
    <property type="term" value="P:proteolysis"/>
    <property type="evidence" value="ECO:0007669"/>
    <property type="project" value="UniProtKB-KW"/>
</dbReference>
<dbReference type="RefSeq" id="WP_174497338.1">
    <property type="nucleotide sequence ID" value="NZ_CADDWK010000014.1"/>
</dbReference>
<keyword evidence="4" id="KW-1133">Transmembrane helix</keyword>
<dbReference type="GO" id="GO:0004252">
    <property type="term" value="F:serine-type endopeptidase activity"/>
    <property type="evidence" value="ECO:0007669"/>
    <property type="project" value="InterPro"/>
</dbReference>
<name>A0A841Q9A3_9BACI</name>
<keyword evidence="4" id="KW-0812">Transmembrane</keyword>
<keyword evidence="6" id="KW-1185">Reference proteome</keyword>
<accession>A0A841Q9A3</accession>
<gene>
    <name evidence="5" type="ORF">HNQ94_003321</name>
</gene>
<dbReference type="SUPFAM" id="SSF50494">
    <property type="entry name" value="Trypsin-like serine proteases"/>
    <property type="match status" value="1"/>
</dbReference>
<dbReference type="Gene3D" id="2.40.10.120">
    <property type="match status" value="1"/>
</dbReference>
<keyword evidence="1" id="KW-0645">Protease</keyword>
<dbReference type="Pfam" id="PF13365">
    <property type="entry name" value="Trypsin_2"/>
    <property type="match status" value="1"/>
</dbReference>
<keyword evidence="3" id="KW-0720">Serine protease</keyword>
<dbReference type="AlphaFoldDB" id="A0A841Q9A3"/>
<dbReference type="PANTHER" id="PTHR43343:SF3">
    <property type="entry name" value="PROTEASE DO-LIKE 8, CHLOROPLASTIC"/>
    <property type="match status" value="1"/>
</dbReference>
<dbReference type="PANTHER" id="PTHR43343">
    <property type="entry name" value="PEPTIDASE S12"/>
    <property type="match status" value="1"/>
</dbReference>
<keyword evidence="2" id="KW-0378">Hydrolase</keyword>
<dbReference type="EMBL" id="JACHGH010000012">
    <property type="protein sequence ID" value="MBB6454832.1"/>
    <property type="molecule type" value="Genomic_DNA"/>
</dbReference>
<evidence type="ECO:0000256" key="3">
    <source>
        <dbReference type="ARBA" id="ARBA00022825"/>
    </source>
</evidence>
<keyword evidence="4" id="KW-0472">Membrane</keyword>
<dbReference type="PRINTS" id="PR00834">
    <property type="entry name" value="PROTEASES2C"/>
</dbReference>
<organism evidence="5 6">
    <name type="scientific">Salirhabdus euzebyi</name>
    <dbReference type="NCBI Taxonomy" id="394506"/>
    <lineage>
        <taxon>Bacteria</taxon>
        <taxon>Bacillati</taxon>
        <taxon>Bacillota</taxon>
        <taxon>Bacilli</taxon>
        <taxon>Bacillales</taxon>
        <taxon>Bacillaceae</taxon>
        <taxon>Salirhabdus</taxon>
    </lineage>
</organism>
<dbReference type="InterPro" id="IPR009003">
    <property type="entry name" value="Peptidase_S1_PA"/>
</dbReference>
<sequence length="390" mass="44076">MKRKLLWPIILSIIISFLSIAIIFHYYQKWEAESIKIDNKMAVLVKEEENKEDKDLKTIIHESQKFVVQIEAEGESGQNIGSGFIYNDKGDIITNAHVVENADSIFVKTSDAKTYPAALIGIGKDKDIAVVRVPQLINRNALPVNTEYEAEIGDDIIAVGSPLGFQNTVTIGIISGKNRTFSVSEGYEYEDAYQISAPITNGNSGGPLIHRQTGNIIAINSAGTKEGTIGFSIPVSKVMDLVQMWSDQADNEELDFDGNIARIDSTNPTELKQDASYIVNYFYESLEMRDYFNAYALLGSQWQADKTYQEFREDYIHIIDIKIRNVEAKIIENNRIRITLNSDHIVRKEENATLTEHFQVEFIVGYENDQLKIIEGERNLMSTTEQDVQE</sequence>
<reference evidence="5 6" key="1">
    <citation type="submission" date="2020-08" db="EMBL/GenBank/DDBJ databases">
        <title>Genomic Encyclopedia of Type Strains, Phase IV (KMG-IV): sequencing the most valuable type-strain genomes for metagenomic binning, comparative biology and taxonomic classification.</title>
        <authorList>
            <person name="Goeker M."/>
        </authorList>
    </citation>
    <scope>NUCLEOTIDE SEQUENCE [LARGE SCALE GENOMIC DNA]</scope>
    <source>
        <strain evidence="5 6">DSM 19612</strain>
    </source>
</reference>
<evidence type="ECO:0000313" key="5">
    <source>
        <dbReference type="EMBL" id="MBB6454832.1"/>
    </source>
</evidence>
<protein>
    <recommendedName>
        <fullName evidence="7">Serine protease</fullName>
    </recommendedName>
</protein>
<dbReference type="InterPro" id="IPR001940">
    <property type="entry name" value="Peptidase_S1C"/>
</dbReference>
<dbReference type="Proteomes" id="UP000581688">
    <property type="component" value="Unassembled WGS sequence"/>
</dbReference>
<evidence type="ECO:0008006" key="7">
    <source>
        <dbReference type="Google" id="ProtNLM"/>
    </source>
</evidence>
<feature type="transmembrane region" description="Helical" evidence="4">
    <location>
        <begin position="6"/>
        <end position="27"/>
    </location>
</feature>